<dbReference type="NCBIfam" id="TIGR02937">
    <property type="entry name" value="sigma70-ECF"/>
    <property type="match status" value="1"/>
</dbReference>
<evidence type="ECO:0000259" key="5">
    <source>
        <dbReference type="Pfam" id="PF08281"/>
    </source>
</evidence>
<dbReference type="SUPFAM" id="SSF88659">
    <property type="entry name" value="Sigma3 and sigma4 domains of RNA polymerase sigma factors"/>
    <property type="match status" value="1"/>
</dbReference>
<keyword evidence="4" id="KW-0804">Transcription</keyword>
<keyword evidence="2" id="KW-0805">Transcription regulation</keyword>
<evidence type="ECO:0000313" key="7">
    <source>
        <dbReference type="Proteomes" id="UP000263900"/>
    </source>
</evidence>
<name>A0A3B7MT78_9BACT</name>
<dbReference type="OrthoDB" id="799938at2"/>
<dbReference type="GO" id="GO:0003677">
    <property type="term" value="F:DNA binding"/>
    <property type="evidence" value="ECO:0007669"/>
    <property type="project" value="InterPro"/>
</dbReference>
<dbReference type="KEGG" id="pseg:D3H65_06785"/>
<dbReference type="InterPro" id="IPR013324">
    <property type="entry name" value="RNA_pol_sigma_r3/r4-like"/>
</dbReference>
<dbReference type="PANTHER" id="PTHR43133">
    <property type="entry name" value="RNA POLYMERASE ECF-TYPE SIGMA FACTO"/>
    <property type="match status" value="1"/>
</dbReference>
<proteinExistence type="inferred from homology"/>
<evidence type="ECO:0000256" key="3">
    <source>
        <dbReference type="ARBA" id="ARBA00023082"/>
    </source>
</evidence>
<reference evidence="6 7" key="1">
    <citation type="submission" date="2018-09" db="EMBL/GenBank/DDBJ databases">
        <title>Genome sequencing of strain 6GH32-13.</title>
        <authorList>
            <person name="Weon H.-Y."/>
            <person name="Heo J."/>
            <person name="Kwon S.-W."/>
        </authorList>
    </citation>
    <scope>NUCLEOTIDE SEQUENCE [LARGE SCALE GENOMIC DNA]</scope>
    <source>
        <strain evidence="6 7">5GH32-13</strain>
    </source>
</reference>
<dbReference type="Pfam" id="PF08281">
    <property type="entry name" value="Sigma70_r4_2"/>
    <property type="match status" value="1"/>
</dbReference>
<keyword evidence="7" id="KW-1185">Reference proteome</keyword>
<dbReference type="Proteomes" id="UP000263900">
    <property type="component" value="Chromosome"/>
</dbReference>
<dbReference type="AlphaFoldDB" id="A0A3B7MT78"/>
<dbReference type="Gene3D" id="1.10.10.10">
    <property type="entry name" value="Winged helix-like DNA-binding domain superfamily/Winged helix DNA-binding domain"/>
    <property type="match status" value="1"/>
</dbReference>
<sequence>MPSERPFNEQELLSRLAHGDKSAFDTLYQYYEPRLRLFLYPFTAYDTDTLNSILQDVFLKLWLKRTDLVGIALLEFYLQRMAKNKLLDTLRLSQIRERHESGYARLQTGAGDPTTEQLQLKEYMDIAREGMAQMPERRRLIFTLYIINGLSLDEVAAQLNLSKEVVKKQLQLAKVFLKEYIAEKGDLPLTIAGLLLLSLVQ</sequence>
<dbReference type="InterPro" id="IPR014284">
    <property type="entry name" value="RNA_pol_sigma-70_dom"/>
</dbReference>
<evidence type="ECO:0000313" key="6">
    <source>
        <dbReference type="EMBL" id="AXY73701.1"/>
    </source>
</evidence>
<dbReference type="InterPro" id="IPR013249">
    <property type="entry name" value="RNA_pol_sigma70_r4_t2"/>
</dbReference>
<comment type="similarity">
    <text evidence="1">Belongs to the sigma-70 factor family. ECF subfamily.</text>
</comment>
<dbReference type="InterPro" id="IPR039425">
    <property type="entry name" value="RNA_pol_sigma-70-like"/>
</dbReference>
<dbReference type="RefSeq" id="WP_119049536.1">
    <property type="nucleotide sequence ID" value="NZ_CP032157.1"/>
</dbReference>
<dbReference type="SUPFAM" id="SSF88946">
    <property type="entry name" value="Sigma2 domain of RNA polymerase sigma factors"/>
    <property type="match status" value="1"/>
</dbReference>
<dbReference type="GO" id="GO:0016987">
    <property type="term" value="F:sigma factor activity"/>
    <property type="evidence" value="ECO:0007669"/>
    <property type="project" value="UniProtKB-KW"/>
</dbReference>
<keyword evidence="3" id="KW-0731">Sigma factor</keyword>
<evidence type="ECO:0000256" key="2">
    <source>
        <dbReference type="ARBA" id="ARBA00023015"/>
    </source>
</evidence>
<dbReference type="EMBL" id="CP032157">
    <property type="protein sequence ID" value="AXY73701.1"/>
    <property type="molecule type" value="Genomic_DNA"/>
</dbReference>
<dbReference type="InterPro" id="IPR036388">
    <property type="entry name" value="WH-like_DNA-bd_sf"/>
</dbReference>
<evidence type="ECO:0000256" key="1">
    <source>
        <dbReference type="ARBA" id="ARBA00010641"/>
    </source>
</evidence>
<accession>A0A3B7MT78</accession>
<protein>
    <submittedName>
        <fullName evidence="6">Sigma-70 family RNA polymerase sigma factor</fullName>
    </submittedName>
</protein>
<dbReference type="GO" id="GO:0006352">
    <property type="term" value="P:DNA-templated transcription initiation"/>
    <property type="evidence" value="ECO:0007669"/>
    <property type="project" value="InterPro"/>
</dbReference>
<dbReference type="PANTHER" id="PTHR43133:SF46">
    <property type="entry name" value="RNA POLYMERASE SIGMA-70 FACTOR ECF SUBFAMILY"/>
    <property type="match status" value="1"/>
</dbReference>
<evidence type="ECO:0000256" key="4">
    <source>
        <dbReference type="ARBA" id="ARBA00023163"/>
    </source>
</evidence>
<organism evidence="6 7">
    <name type="scientific">Paraflavitalea soli</name>
    <dbReference type="NCBI Taxonomy" id="2315862"/>
    <lineage>
        <taxon>Bacteria</taxon>
        <taxon>Pseudomonadati</taxon>
        <taxon>Bacteroidota</taxon>
        <taxon>Chitinophagia</taxon>
        <taxon>Chitinophagales</taxon>
        <taxon>Chitinophagaceae</taxon>
        <taxon>Paraflavitalea</taxon>
    </lineage>
</organism>
<gene>
    <name evidence="6" type="ORF">D3H65_06785</name>
</gene>
<feature type="domain" description="RNA polymerase sigma factor 70 region 4 type 2" evidence="5">
    <location>
        <begin position="129"/>
        <end position="176"/>
    </location>
</feature>
<dbReference type="InterPro" id="IPR013325">
    <property type="entry name" value="RNA_pol_sigma_r2"/>
</dbReference>
<dbReference type="Gene3D" id="1.10.1740.10">
    <property type="match status" value="1"/>
</dbReference>